<keyword evidence="4" id="KW-0472">Membrane</keyword>
<dbReference type="Pfam" id="PF07690">
    <property type="entry name" value="MFS_1"/>
    <property type="match status" value="1"/>
</dbReference>
<accession>A0A9P8VI82</accession>
<organism evidence="5 6">
    <name type="scientific">Plectosphaerella plurivora</name>
    <dbReference type="NCBI Taxonomy" id="936078"/>
    <lineage>
        <taxon>Eukaryota</taxon>
        <taxon>Fungi</taxon>
        <taxon>Dikarya</taxon>
        <taxon>Ascomycota</taxon>
        <taxon>Pezizomycotina</taxon>
        <taxon>Sordariomycetes</taxon>
        <taxon>Hypocreomycetidae</taxon>
        <taxon>Glomerellales</taxon>
        <taxon>Plectosphaerellaceae</taxon>
        <taxon>Plectosphaerella</taxon>
    </lineage>
</organism>
<dbReference type="PANTHER" id="PTHR11360">
    <property type="entry name" value="MONOCARBOXYLATE TRANSPORTER"/>
    <property type="match status" value="1"/>
</dbReference>
<dbReference type="OrthoDB" id="2213137at2759"/>
<dbReference type="AlphaFoldDB" id="A0A9P8VI82"/>
<feature type="compositionally biased region" description="Basic and acidic residues" evidence="3">
    <location>
        <begin position="39"/>
        <end position="50"/>
    </location>
</feature>
<feature type="transmembrane region" description="Helical" evidence="4">
    <location>
        <begin position="206"/>
        <end position="226"/>
    </location>
</feature>
<feature type="transmembrane region" description="Helical" evidence="4">
    <location>
        <begin position="117"/>
        <end position="139"/>
    </location>
</feature>
<feature type="transmembrane region" description="Helical" evidence="4">
    <location>
        <begin position="151"/>
        <end position="168"/>
    </location>
</feature>
<comment type="similarity">
    <text evidence="2">Belongs to the major facilitator superfamily. Monocarboxylate porter (TC 2.A.1.13) family.</text>
</comment>
<feature type="compositionally biased region" description="Polar residues" evidence="3">
    <location>
        <begin position="1"/>
        <end position="11"/>
    </location>
</feature>
<dbReference type="InterPro" id="IPR036259">
    <property type="entry name" value="MFS_trans_sf"/>
</dbReference>
<feature type="transmembrane region" description="Helical" evidence="4">
    <location>
        <begin position="174"/>
        <end position="194"/>
    </location>
</feature>
<keyword evidence="4" id="KW-1133">Transmembrane helix</keyword>
<keyword evidence="6" id="KW-1185">Reference proteome</keyword>
<feature type="transmembrane region" description="Helical" evidence="4">
    <location>
        <begin position="238"/>
        <end position="257"/>
    </location>
</feature>
<dbReference type="SUPFAM" id="SSF103473">
    <property type="entry name" value="MFS general substrate transporter"/>
    <property type="match status" value="1"/>
</dbReference>
<comment type="caution">
    <text evidence="5">The sequence shown here is derived from an EMBL/GenBank/DDBJ whole genome shotgun (WGS) entry which is preliminary data.</text>
</comment>
<feature type="transmembrane region" description="Helical" evidence="4">
    <location>
        <begin position="377"/>
        <end position="396"/>
    </location>
</feature>
<evidence type="ECO:0000313" key="5">
    <source>
        <dbReference type="EMBL" id="KAH6694175.1"/>
    </source>
</evidence>
<feature type="transmembrane region" description="Helical" evidence="4">
    <location>
        <begin position="352"/>
        <end position="371"/>
    </location>
</feature>
<keyword evidence="4" id="KW-0812">Transmembrane</keyword>
<evidence type="ECO:0000256" key="4">
    <source>
        <dbReference type="SAM" id="Phobius"/>
    </source>
</evidence>
<gene>
    <name evidence="5" type="ORF">F5X68DRAFT_200409</name>
</gene>
<proteinExistence type="inferred from homology"/>
<dbReference type="Proteomes" id="UP000770015">
    <property type="component" value="Unassembled WGS sequence"/>
</dbReference>
<protein>
    <submittedName>
        <fullName evidence="5">Major facilitator superfamily domain-containing protein</fullName>
    </submittedName>
</protein>
<dbReference type="EMBL" id="JAGSXJ010000003">
    <property type="protein sequence ID" value="KAH6694175.1"/>
    <property type="molecule type" value="Genomic_DNA"/>
</dbReference>
<evidence type="ECO:0000256" key="3">
    <source>
        <dbReference type="SAM" id="MobiDB-lite"/>
    </source>
</evidence>
<feature type="transmembrane region" description="Helical" evidence="4">
    <location>
        <begin position="417"/>
        <end position="437"/>
    </location>
</feature>
<feature type="transmembrane region" description="Helical" evidence="4">
    <location>
        <begin position="77"/>
        <end position="97"/>
    </location>
</feature>
<sequence length="485" mass="51890">MSPTQTQTSIELQPLEATFRPQHLDTKGVNPHSNPSADEQSRPTSERRLGDGSPEETQTAATHEFSSLPPADGGLQAWLFLAACFLVEALIWGFPFAFGVFRSYYSRHPDFAGSPNIAVIGTCAMGLMYFAGPVVIGLLRAFPRLARWTPPVGLVITCVALGMSSLSTTVNQLIATQGVLYALGGSLTYIPCILYMDEWFVRRKGLAYGIMWSGTGLAGVIFPMLMEALLQRFGFRTTLRIWSGLLFALTAPLAYFIRPRIPPLSRAHAVSEGGSAAALRKPLRNMGFVLSRSFALHQAANIVEALGYFLPSIYLPSGVFRAAAATLLFVNVASVFGCVLMGWFVDRWPAPSCLFLSSAGATVGTLVLWGLGNNMAALYAFGAVYGLFAGAYTSAWPGIMVSVAESERQKGRGVDPILIFGWLAAGRGVGNMVSGPLSEALIEGYPWKGEAGFGYGSGYGTLIAFTGVTALLGGASMAFKRLGWL</sequence>
<feature type="transmembrane region" description="Helical" evidence="4">
    <location>
        <begin position="322"/>
        <end position="345"/>
    </location>
</feature>
<feature type="region of interest" description="Disordered" evidence="3">
    <location>
        <begin position="1"/>
        <end position="61"/>
    </location>
</feature>
<feature type="transmembrane region" description="Helical" evidence="4">
    <location>
        <begin position="289"/>
        <end position="310"/>
    </location>
</feature>
<evidence type="ECO:0000256" key="1">
    <source>
        <dbReference type="ARBA" id="ARBA00004141"/>
    </source>
</evidence>
<comment type="subcellular location">
    <subcellularLocation>
        <location evidence="1">Membrane</location>
        <topology evidence="1">Multi-pass membrane protein</topology>
    </subcellularLocation>
</comment>
<dbReference type="GO" id="GO:0022857">
    <property type="term" value="F:transmembrane transporter activity"/>
    <property type="evidence" value="ECO:0007669"/>
    <property type="project" value="InterPro"/>
</dbReference>
<reference evidence="5" key="1">
    <citation type="journal article" date="2021" name="Nat. Commun.">
        <title>Genetic determinants of endophytism in the Arabidopsis root mycobiome.</title>
        <authorList>
            <person name="Mesny F."/>
            <person name="Miyauchi S."/>
            <person name="Thiergart T."/>
            <person name="Pickel B."/>
            <person name="Atanasova L."/>
            <person name="Karlsson M."/>
            <person name="Huettel B."/>
            <person name="Barry K.W."/>
            <person name="Haridas S."/>
            <person name="Chen C."/>
            <person name="Bauer D."/>
            <person name="Andreopoulos W."/>
            <person name="Pangilinan J."/>
            <person name="LaButti K."/>
            <person name="Riley R."/>
            <person name="Lipzen A."/>
            <person name="Clum A."/>
            <person name="Drula E."/>
            <person name="Henrissat B."/>
            <person name="Kohler A."/>
            <person name="Grigoriev I.V."/>
            <person name="Martin F.M."/>
            <person name="Hacquard S."/>
        </authorList>
    </citation>
    <scope>NUCLEOTIDE SEQUENCE</scope>
    <source>
        <strain evidence="5">MPI-SDFR-AT-0117</strain>
    </source>
</reference>
<dbReference type="Gene3D" id="1.20.1250.20">
    <property type="entry name" value="MFS general substrate transporter like domains"/>
    <property type="match status" value="2"/>
</dbReference>
<dbReference type="PANTHER" id="PTHR11360:SF287">
    <property type="entry name" value="MFS MONOCARBOXYLATE TRANSPORTER"/>
    <property type="match status" value="1"/>
</dbReference>
<dbReference type="InterPro" id="IPR050327">
    <property type="entry name" value="Proton-linked_MCT"/>
</dbReference>
<feature type="transmembrane region" description="Helical" evidence="4">
    <location>
        <begin position="457"/>
        <end position="479"/>
    </location>
</feature>
<dbReference type="InterPro" id="IPR011701">
    <property type="entry name" value="MFS"/>
</dbReference>
<evidence type="ECO:0000256" key="2">
    <source>
        <dbReference type="ARBA" id="ARBA00006727"/>
    </source>
</evidence>
<evidence type="ECO:0000313" key="6">
    <source>
        <dbReference type="Proteomes" id="UP000770015"/>
    </source>
</evidence>
<dbReference type="GO" id="GO:0016020">
    <property type="term" value="C:membrane"/>
    <property type="evidence" value="ECO:0007669"/>
    <property type="project" value="UniProtKB-SubCell"/>
</dbReference>
<name>A0A9P8VI82_9PEZI</name>